<dbReference type="Proteomes" id="UP000323708">
    <property type="component" value="Unassembled WGS sequence"/>
</dbReference>
<dbReference type="Pfam" id="PF12973">
    <property type="entry name" value="Cupin_7"/>
    <property type="match status" value="1"/>
</dbReference>
<evidence type="ECO:0000313" key="3">
    <source>
        <dbReference type="Proteomes" id="UP000323708"/>
    </source>
</evidence>
<sequence>MINHHPDTRLLNEYSSGTLPLAQSVCLSLHLNYCEQCRRTHQRLQQLGSALFEELSPQQVDDSLLRTVMARLDDEQEPLRYQSSGNGGETDARPPLVQRLMHGDYEDLDWRNLSKKVRVSRLRTGDVDNEFALYRISAGASIPKHTHRGTELTLVLEGGFSDEQGHYEVGDFIMRDAEQQHTPTATQDRDCICIGVLDAPIRFTDWKYRAVNPFLKLQAS</sequence>
<dbReference type="Gene3D" id="2.60.120.10">
    <property type="entry name" value="Jelly Rolls"/>
    <property type="match status" value="1"/>
</dbReference>
<dbReference type="EMBL" id="VTUX01000001">
    <property type="protein sequence ID" value="KAA1194040.1"/>
    <property type="molecule type" value="Genomic_DNA"/>
</dbReference>
<dbReference type="InterPro" id="IPR011051">
    <property type="entry name" value="RmlC_Cupin_sf"/>
</dbReference>
<dbReference type="NCBIfam" id="TIGR02451">
    <property type="entry name" value="anti_sig_ChrR"/>
    <property type="match status" value="1"/>
</dbReference>
<gene>
    <name evidence="2" type="ORF">F0M18_00925</name>
</gene>
<dbReference type="InterPro" id="IPR014710">
    <property type="entry name" value="RmlC-like_jellyroll"/>
</dbReference>
<dbReference type="InterPro" id="IPR041916">
    <property type="entry name" value="Anti_sigma_zinc_sf"/>
</dbReference>
<proteinExistence type="predicted"/>
<organism evidence="2 3">
    <name type="scientific">Pseudohalioglobus sediminis</name>
    <dbReference type="NCBI Taxonomy" id="2606449"/>
    <lineage>
        <taxon>Bacteria</taxon>
        <taxon>Pseudomonadati</taxon>
        <taxon>Pseudomonadota</taxon>
        <taxon>Gammaproteobacteria</taxon>
        <taxon>Cellvibrionales</taxon>
        <taxon>Halieaceae</taxon>
        <taxon>Pseudohalioglobus</taxon>
    </lineage>
</organism>
<evidence type="ECO:0000259" key="1">
    <source>
        <dbReference type="Pfam" id="PF12973"/>
    </source>
</evidence>
<reference evidence="2 3" key="1">
    <citation type="submission" date="2019-09" db="EMBL/GenBank/DDBJ databases">
        <authorList>
            <person name="Chen X.-Y."/>
        </authorList>
    </citation>
    <scope>NUCLEOTIDE SEQUENCE [LARGE SCALE GENOMIC DNA]</scope>
    <source>
        <strain evidence="2 3">NY5</strain>
    </source>
</reference>
<dbReference type="Gene3D" id="1.10.10.1320">
    <property type="entry name" value="Anti-sigma factor, zinc-finger domain"/>
    <property type="match status" value="1"/>
</dbReference>
<keyword evidence="3" id="KW-1185">Reference proteome</keyword>
<dbReference type="SUPFAM" id="SSF51182">
    <property type="entry name" value="RmlC-like cupins"/>
    <property type="match status" value="1"/>
</dbReference>
<dbReference type="RefSeq" id="WP_149609509.1">
    <property type="nucleotide sequence ID" value="NZ_VTUX01000001.1"/>
</dbReference>
<comment type="caution">
    <text evidence="2">The sequence shown here is derived from an EMBL/GenBank/DDBJ whole genome shotgun (WGS) entry which is preliminary data.</text>
</comment>
<dbReference type="InterPro" id="IPR012807">
    <property type="entry name" value="Anti-sigma_ChrR"/>
</dbReference>
<dbReference type="InterPro" id="IPR025979">
    <property type="entry name" value="ChrR-like_cupin_dom"/>
</dbReference>
<feature type="domain" description="ChrR-like cupin" evidence="1">
    <location>
        <begin position="103"/>
        <end position="194"/>
    </location>
</feature>
<accession>A0A5B0X3V6</accession>
<dbReference type="CDD" id="cd20301">
    <property type="entry name" value="cupin_ChrR"/>
    <property type="match status" value="1"/>
</dbReference>
<protein>
    <submittedName>
        <fullName evidence="2">Transcriptional regulator</fullName>
    </submittedName>
</protein>
<name>A0A5B0X3V6_9GAMM</name>
<dbReference type="AlphaFoldDB" id="A0A5B0X3V6"/>
<evidence type="ECO:0000313" key="2">
    <source>
        <dbReference type="EMBL" id="KAA1194040.1"/>
    </source>
</evidence>